<protein>
    <submittedName>
        <fullName evidence="3">DUF4159 domain-containing protein</fullName>
    </submittedName>
</protein>
<name>A0A6M4IXC4_9BACT</name>
<keyword evidence="1" id="KW-0732">Signal</keyword>
<gene>
    <name evidence="3" type="ORF">HKW67_19540</name>
</gene>
<organism evidence="3 4">
    <name type="scientific">Gemmatimonas groenlandica</name>
    <dbReference type="NCBI Taxonomy" id="2732249"/>
    <lineage>
        <taxon>Bacteria</taxon>
        <taxon>Pseudomonadati</taxon>
        <taxon>Gemmatimonadota</taxon>
        <taxon>Gemmatimonadia</taxon>
        <taxon>Gemmatimonadales</taxon>
        <taxon>Gemmatimonadaceae</taxon>
        <taxon>Gemmatimonas</taxon>
    </lineage>
</organism>
<accession>A0A6M4IXC4</accession>
<evidence type="ECO:0000259" key="2">
    <source>
        <dbReference type="Pfam" id="PF13709"/>
    </source>
</evidence>
<evidence type="ECO:0000313" key="3">
    <source>
        <dbReference type="EMBL" id="QJR37552.1"/>
    </source>
</evidence>
<reference evidence="3 4" key="1">
    <citation type="submission" date="2020-05" db="EMBL/GenBank/DDBJ databases">
        <title>Complete genome sequence of Gemmatimonas greenlandica TET16.</title>
        <authorList>
            <person name="Zeng Y."/>
        </authorList>
    </citation>
    <scope>NUCLEOTIDE SEQUENCE [LARGE SCALE GENOMIC DNA]</scope>
    <source>
        <strain evidence="3 4">TET16</strain>
    </source>
</reference>
<evidence type="ECO:0000256" key="1">
    <source>
        <dbReference type="SAM" id="SignalP"/>
    </source>
</evidence>
<dbReference type="KEGG" id="ggr:HKW67_19540"/>
<dbReference type="EMBL" id="CP053085">
    <property type="protein sequence ID" value="QJR37552.1"/>
    <property type="molecule type" value="Genomic_DNA"/>
</dbReference>
<dbReference type="Gene3D" id="3.40.50.12140">
    <property type="entry name" value="Domain of unknown function DUF4159"/>
    <property type="match status" value="1"/>
</dbReference>
<feature type="chain" id="PRO_5027011402" evidence="1">
    <location>
        <begin position="24"/>
        <end position="259"/>
    </location>
</feature>
<dbReference type="AlphaFoldDB" id="A0A6M4IXC4"/>
<dbReference type="RefSeq" id="WP_171226987.1">
    <property type="nucleotide sequence ID" value="NZ_CP053085.1"/>
</dbReference>
<keyword evidence="4" id="KW-1185">Reference proteome</keyword>
<evidence type="ECO:0000313" key="4">
    <source>
        <dbReference type="Proteomes" id="UP000500938"/>
    </source>
</evidence>
<dbReference type="Proteomes" id="UP000500938">
    <property type="component" value="Chromosome"/>
</dbReference>
<feature type="signal peptide" evidence="1">
    <location>
        <begin position="1"/>
        <end position="23"/>
    </location>
</feature>
<dbReference type="InterPro" id="IPR025297">
    <property type="entry name" value="DUF4159"/>
</dbReference>
<dbReference type="Pfam" id="PF13709">
    <property type="entry name" value="DUF4159"/>
    <property type="match status" value="1"/>
</dbReference>
<feature type="domain" description="DUF4159" evidence="2">
    <location>
        <begin position="48"/>
        <end position="257"/>
    </location>
</feature>
<proteinExistence type="predicted"/>
<sequence>MMSLPRAVLLGGLFLASLVPSHAAQAQRRGQQPAFLPNVPYDGRQTFVRVKYQMPEFGGGGFRGGGRDIPWSHDYPRGERHFTKIVGELSSTRMRIDASNILTLDDPQLGKYPVAYMAEPGFWRPNDAEALGLRNYLAKGGFIIFDDFVGDHWINFESAMKKVLPNARLIEMDLKHPIFDSFYRIKTLDYEHPIYRGYKSVFYGVFEDNDPKKRLLAIANYNNDLSEYWEFSDTGMFPLDMSNEAYKLGVNYIIYALTR</sequence>